<comment type="caution">
    <text evidence="1">The sequence shown here is derived from an EMBL/GenBank/DDBJ whole genome shotgun (WGS) entry which is preliminary data.</text>
</comment>
<keyword evidence="2" id="KW-1185">Reference proteome</keyword>
<name>A0ABP5CEL8_9ACTN</name>
<protein>
    <submittedName>
        <fullName evidence="1">Uncharacterized protein</fullName>
    </submittedName>
</protein>
<evidence type="ECO:0000313" key="1">
    <source>
        <dbReference type="EMBL" id="GAA1962818.1"/>
    </source>
</evidence>
<sequence length="111" mass="12232">MYVQNLDTTDPAALEAALEAAPLDTLGQVTVDGQTHNIQRVTGGWYLPGDVVVTSGDVADGRPDAVSLLRDEDYRGEDPYDERDWADTHWNSGTAVVVEPWERADDEEDDQ</sequence>
<organism evidence="1 2">
    <name type="scientific">Nocardioides panacihumi</name>
    <dbReference type="NCBI Taxonomy" id="400774"/>
    <lineage>
        <taxon>Bacteria</taxon>
        <taxon>Bacillati</taxon>
        <taxon>Actinomycetota</taxon>
        <taxon>Actinomycetes</taxon>
        <taxon>Propionibacteriales</taxon>
        <taxon>Nocardioidaceae</taxon>
        <taxon>Nocardioides</taxon>
    </lineage>
</organism>
<accession>A0ABP5CEL8</accession>
<proteinExistence type="predicted"/>
<dbReference type="EMBL" id="BAAAPB010000002">
    <property type="protein sequence ID" value="GAA1962818.1"/>
    <property type="molecule type" value="Genomic_DNA"/>
</dbReference>
<evidence type="ECO:0000313" key="2">
    <source>
        <dbReference type="Proteomes" id="UP001500571"/>
    </source>
</evidence>
<dbReference type="RefSeq" id="WP_344045000.1">
    <property type="nucleotide sequence ID" value="NZ_BAAAPB010000002.1"/>
</dbReference>
<reference evidence="2" key="1">
    <citation type="journal article" date="2019" name="Int. J. Syst. Evol. Microbiol.">
        <title>The Global Catalogue of Microorganisms (GCM) 10K type strain sequencing project: providing services to taxonomists for standard genome sequencing and annotation.</title>
        <authorList>
            <consortium name="The Broad Institute Genomics Platform"/>
            <consortium name="The Broad Institute Genome Sequencing Center for Infectious Disease"/>
            <person name="Wu L."/>
            <person name="Ma J."/>
        </authorList>
    </citation>
    <scope>NUCLEOTIDE SEQUENCE [LARGE SCALE GENOMIC DNA]</scope>
    <source>
        <strain evidence="2">JCM 15309</strain>
    </source>
</reference>
<dbReference type="Proteomes" id="UP001500571">
    <property type="component" value="Unassembled WGS sequence"/>
</dbReference>
<gene>
    <name evidence="1" type="ORF">GCM10009798_23240</name>
</gene>